<dbReference type="EMBL" id="RRYP01007688">
    <property type="protein sequence ID" value="TNV80308.1"/>
    <property type="molecule type" value="Genomic_DNA"/>
</dbReference>
<reference evidence="10" key="1">
    <citation type="submission" date="2019-06" db="EMBL/GenBank/DDBJ databases">
        <authorList>
            <person name="Zheng W."/>
        </authorList>
    </citation>
    <scope>NUCLEOTIDE SEQUENCE</scope>
    <source>
        <strain evidence="10">QDHG01</strain>
    </source>
</reference>
<dbReference type="InterPro" id="IPR007197">
    <property type="entry name" value="rSAM"/>
</dbReference>
<organism evidence="10 11">
    <name type="scientific">Halteria grandinella</name>
    <dbReference type="NCBI Taxonomy" id="5974"/>
    <lineage>
        <taxon>Eukaryota</taxon>
        <taxon>Sar</taxon>
        <taxon>Alveolata</taxon>
        <taxon>Ciliophora</taxon>
        <taxon>Intramacronucleata</taxon>
        <taxon>Spirotrichea</taxon>
        <taxon>Stichotrichia</taxon>
        <taxon>Sporadotrichida</taxon>
        <taxon>Halteriidae</taxon>
        <taxon>Halteria</taxon>
    </lineage>
</organism>
<dbReference type="SMART" id="SM00729">
    <property type="entry name" value="Elp3"/>
    <property type="match status" value="1"/>
</dbReference>
<comment type="similarity">
    <text evidence="2">Belongs to the methylthiotransferase family. MiaB subfamily.</text>
</comment>
<dbReference type="SUPFAM" id="SSF102114">
    <property type="entry name" value="Radical SAM enzymes"/>
    <property type="match status" value="1"/>
</dbReference>
<dbReference type="CDD" id="cd01335">
    <property type="entry name" value="Radical_SAM"/>
    <property type="match status" value="1"/>
</dbReference>
<dbReference type="PROSITE" id="PS51449">
    <property type="entry name" value="MTTASE_N"/>
    <property type="match status" value="1"/>
</dbReference>
<dbReference type="GO" id="GO:0060255">
    <property type="term" value="P:regulation of macromolecule metabolic process"/>
    <property type="evidence" value="ECO:0007669"/>
    <property type="project" value="UniProtKB-ARBA"/>
</dbReference>
<dbReference type="InterPro" id="IPR005839">
    <property type="entry name" value="Methylthiotransferase"/>
</dbReference>
<dbReference type="NCBIfam" id="TIGR01574">
    <property type="entry name" value="miaB-methiolase"/>
    <property type="match status" value="1"/>
</dbReference>
<dbReference type="Proteomes" id="UP000785679">
    <property type="component" value="Unassembled WGS sequence"/>
</dbReference>
<dbReference type="Pfam" id="PF04055">
    <property type="entry name" value="Radical_SAM"/>
    <property type="match status" value="1"/>
</dbReference>
<dbReference type="InterPro" id="IPR058240">
    <property type="entry name" value="rSAM_sf"/>
</dbReference>
<evidence type="ECO:0000256" key="2">
    <source>
        <dbReference type="ARBA" id="ARBA00009815"/>
    </source>
</evidence>
<dbReference type="InterPro" id="IPR006463">
    <property type="entry name" value="MiaB_methiolase"/>
</dbReference>
<dbReference type="GO" id="GO:0035597">
    <property type="term" value="F:tRNA-2-methylthio-N(6)-dimethylallyladenosine(37) synthase activity"/>
    <property type="evidence" value="ECO:0007669"/>
    <property type="project" value="TreeGrafter"/>
</dbReference>
<keyword evidence="3" id="KW-0004">4Fe-4S</keyword>
<dbReference type="PANTHER" id="PTHR43020">
    <property type="entry name" value="CDK5 REGULATORY SUBUNIT-ASSOCIATED PROTEIN 1"/>
    <property type="match status" value="1"/>
</dbReference>
<keyword evidence="11" id="KW-1185">Reference proteome</keyword>
<dbReference type="GO" id="GO:0005739">
    <property type="term" value="C:mitochondrion"/>
    <property type="evidence" value="ECO:0007669"/>
    <property type="project" value="TreeGrafter"/>
</dbReference>
<dbReference type="OrthoDB" id="1730074at2759"/>
<dbReference type="SFLD" id="SFLDF00413">
    <property type="entry name" value="CDK5RAP1"/>
    <property type="match status" value="1"/>
</dbReference>
<evidence type="ECO:0000256" key="1">
    <source>
        <dbReference type="ARBA" id="ARBA00001966"/>
    </source>
</evidence>
<evidence type="ECO:0000256" key="4">
    <source>
        <dbReference type="ARBA" id="ARBA00022691"/>
    </source>
</evidence>
<dbReference type="Pfam" id="PF00919">
    <property type="entry name" value="UPF0004"/>
    <property type="match status" value="1"/>
</dbReference>
<evidence type="ECO:0000256" key="7">
    <source>
        <dbReference type="ARBA" id="ARBA00023014"/>
    </source>
</evidence>
<evidence type="ECO:0000259" key="9">
    <source>
        <dbReference type="PROSITE" id="PS51918"/>
    </source>
</evidence>
<keyword evidence="5" id="KW-0479">Metal-binding</keyword>
<evidence type="ECO:0008006" key="12">
    <source>
        <dbReference type="Google" id="ProtNLM"/>
    </source>
</evidence>
<dbReference type="NCBIfam" id="TIGR00089">
    <property type="entry name" value="MiaB/RimO family radical SAM methylthiotransferase"/>
    <property type="match status" value="1"/>
</dbReference>
<keyword evidence="7" id="KW-0411">Iron-sulfur</keyword>
<dbReference type="InterPro" id="IPR013848">
    <property type="entry name" value="Methylthiotransferase_N"/>
</dbReference>
<dbReference type="PROSITE" id="PS01278">
    <property type="entry name" value="MTTASE_RADICAL"/>
    <property type="match status" value="1"/>
</dbReference>
<sequence length="560" mass="63911">MFLPKLISKGRRAFLNRAAFSTQKERATIADVPTLKAFMQTQPHHDDKAQIQPEEDTTTLPSYLHIDREQNKNKLYFIETHGCQMNVADTEIVETILESAGFAKTEDMQGADVVLVNTCAIREGAEKKIWNKLQSQYGAIKKRNKEAIVGVLGCMAERLKEQVLEHKIVDLVAGPDAYRDLPRLIKIIESKQHGEQAMNVQLSFDETYADIIPVRKDKNKLQAWISIMRGCNNMCSFCIVPFTRGRERSRGVASIYDEVRYLRDEGFREITLLGQNVNSYHDQSEQTSMAEYESGKHLNSEGFKEMFNLRDGSGIRFAELMDRVSDLAPEVRFRFTSPHPKEFPDTLLNVIASKPNVCKQIHIPAQSGSTSMLQRMRRNHTREAYLELIQHIRNKVPGVALSSDFICGFCDETEEEFNDTISLIEEVEYDMAFLFAYSMREKTHAHRRMEDNVPEAVKKERLIKMIDTFKKHQLIKQKAEIGKYHLVMVDGNGRLGETQLTGLTDTNKRAVFQQIESRQIAVGDLVVAKVIDASQNTLFCETDGKKLSVTDFHAAYRTSV</sequence>
<dbReference type="InterPro" id="IPR006638">
    <property type="entry name" value="Elp3/MiaA/NifB-like_rSAM"/>
</dbReference>
<dbReference type="PANTHER" id="PTHR43020:SF2">
    <property type="entry name" value="MITOCHONDRIAL TRNA METHYLTHIOTRANSFERASE CDK5RAP1"/>
    <property type="match status" value="1"/>
</dbReference>
<dbReference type="InterPro" id="IPR023404">
    <property type="entry name" value="rSAM_horseshoe"/>
</dbReference>
<dbReference type="Gene3D" id="3.40.50.12160">
    <property type="entry name" value="Methylthiotransferase, N-terminal domain"/>
    <property type="match status" value="1"/>
</dbReference>
<evidence type="ECO:0000259" key="8">
    <source>
        <dbReference type="PROSITE" id="PS51449"/>
    </source>
</evidence>
<evidence type="ECO:0000256" key="3">
    <source>
        <dbReference type="ARBA" id="ARBA00022485"/>
    </source>
</evidence>
<accession>A0A8J8NSK2</accession>
<dbReference type="GO" id="GO:0051539">
    <property type="term" value="F:4 iron, 4 sulfur cluster binding"/>
    <property type="evidence" value="ECO:0007669"/>
    <property type="project" value="UniProtKB-KW"/>
</dbReference>
<dbReference type="GO" id="GO:0005829">
    <property type="term" value="C:cytosol"/>
    <property type="evidence" value="ECO:0007669"/>
    <property type="project" value="TreeGrafter"/>
</dbReference>
<dbReference type="SFLD" id="SFLDG01082">
    <property type="entry name" value="B12-binding_domain_containing"/>
    <property type="match status" value="1"/>
</dbReference>
<comment type="cofactor">
    <cofactor evidence="1">
        <name>[4Fe-4S] cluster</name>
        <dbReference type="ChEBI" id="CHEBI:49883"/>
    </cofactor>
</comment>
<dbReference type="FunFam" id="3.40.50.12160:FF:000003">
    <property type="entry name" value="CDK5 regulatory subunit-associated protein 1"/>
    <property type="match status" value="1"/>
</dbReference>
<feature type="domain" description="Radical SAM core" evidence="9">
    <location>
        <begin position="217"/>
        <end position="476"/>
    </location>
</feature>
<evidence type="ECO:0000256" key="5">
    <source>
        <dbReference type="ARBA" id="ARBA00022723"/>
    </source>
</evidence>
<dbReference type="FunFam" id="3.80.30.20:FF:000003">
    <property type="entry name" value="CDK5 regulatory subunit-associated protein 1"/>
    <property type="match status" value="1"/>
</dbReference>
<dbReference type="SFLD" id="SFLDF00273">
    <property type="entry name" value="(dimethylallyl)adenosine_tRNA"/>
    <property type="match status" value="1"/>
</dbReference>
<dbReference type="Gene3D" id="3.80.30.20">
    <property type="entry name" value="tm_1862 like domain"/>
    <property type="match status" value="1"/>
</dbReference>
<dbReference type="SFLD" id="SFLDS00029">
    <property type="entry name" value="Radical_SAM"/>
    <property type="match status" value="1"/>
</dbReference>
<evidence type="ECO:0000313" key="10">
    <source>
        <dbReference type="EMBL" id="TNV80308.1"/>
    </source>
</evidence>
<gene>
    <name evidence="10" type="ORF">FGO68_gene8288</name>
</gene>
<proteinExistence type="inferred from homology"/>
<evidence type="ECO:0000313" key="11">
    <source>
        <dbReference type="Proteomes" id="UP000785679"/>
    </source>
</evidence>
<dbReference type="InterPro" id="IPR020612">
    <property type="entry name" value="Methylthiotransferase_CS"/>
</dbReference>
<feature type="domain" description="MTTase N-terminal" evidence="8">
    <location>
        <begin position="74"/>
        <end position="190"/>
    </location>
</feature>
<dbReference type="SFLD" id="SFLDG01061">
    <property type="entry name" value="methylthiotransferase"/>
    <property type="match status" value="1"/>
</dbReference>
<dbReference type="AlphaFoldDB" id="A0A8J8NSK2"/>
<keyword evidence="4" id="KW-0949">S-adenosyl-L-methionine</keyword>
<keyword evidence="6" id="KW-0408">Iron</keyword>
<evidence type="ECO:0000256" key="6">
    <source>
        <dbReference type="ARBA" id="ARBA00023004"/>
    </source>
</evidence>
<dbReference type="PROSITE" id="PS51918">
    <property type="entry name" value="RADICAL_SAM"/>
    <property type="match status" value="1"/>
</dbReference>
<dbReference type="GO" id="GO:0080090">
    <property type="term" value="P:regulation of primary metabolic process"/>
    <property type="evidence" value="ECO:0007669"/>
    <property type="project" value="UniProtKB-ARBA"/>
</dbReference>
<comment type="caution">
    <text evidence="10">The sequence shown here is derived from an EMBL/GenBank/DDBJ whole genome shotgun (WGS) entry which is preliminary data.</text>
</comment>
<protein>
    <recommendedName>
        <fullName evidence="12">tRNA-2-methylthio-N(6)-dimethylallyladenosine synthase</fullName>
    </recommendedName>
</protein>
<dbReference type="InterPro" id="IPR038135">
    <property type="entry name" value="Methylthiotransferase_N_sf"/>
</dbReference>
<name>A0A8J8NSK2_HALGN</name>
<dbReference type="GO" id="GO:0046872">
    <property type="term" value="F:metal ion binding"/>
    <property type="evidence" value="ECO:0007669"/>
    <property type="project" value="UniProtKB-KW"/>
</dbReference>